<evidence type="ECO:0000313" key="5">
    <source>
        <dbReference type="Proteomes" id="UP000199400"/>
    </source>
</evidence>
<dbReference type="InterPro" id="IPR006311">
    <property type="entry name" value="TAT_signal"/>
</dbReference>
<evidence type="ECO:0000256" key="2">
    <source>
        <dbReference type="SAM" id="Phobius"/>
    </source>
</evidence>
<dbReference type="PROSITE" id="PS51318">
    <property type="entry name" value="TAT"/>
    <property type="match status" value="1"/>
</dbReference>
<dbReference type="AlphaFoldDB" id="A0A1I2HZ17"/>
<organism evidence="4 5">
    <name type="scientific">Nannocystis exedens</name>
    <dbReference type="NCBI Taxonomy" id="54"/>
    <lineage>
        <taxon>Bacteria</taxon>
        <taxon>Pseudomonadati</taxon>
        <taxon>Myxococcota</taxon>
        <taxon>Polyangia</taxon>
        <taxon>Nannocystales</taxon>
        <taxon>Nannocystaceae</taxon>
        <taxon>Nannocystis</taxon>
    </lineage>
</organism>
<keyword evidence="2" id="KW-0812">Transmembrane</keyword>
<evidence type="ECO:0000256" key="3">
    <source>
        <dbReference type="SAM" id="SignalP"/>
    </source>
</evidence>
<feature type="compositionally biased region" description="Acidic residues" evidence="1">
    <location>
        <begin position="48"/>
        <end position="59"/>
    </location>
</feature>
<evidence type="ECO:0000313" key="4">
    <source>
        <dbReference type="EMBL" id="SFF35162.1"/>
    </source>
</evidence>
<keyword evidence="2" id="KW-0472">Membrane</keyword>
<feature type="signal peptide" evidence="3">
    <location>
        <begin position="1"/>
        <end position="29"/>
    </location>
</feature>
<feature type="compositionally biased region" description="Basic residues" evidence="1">
    <location>
        <begin position="64"/>
        <end position="73"/>
    </location>
</feature>
<feature type="region of interest" description="Disordered" evidence="1">
    <location>
        <begin position="24"/>
        <end position="80"/>
    </location>
</feature>
<keyword evidence="5" id="KW-1185">Reference proteome</keyword>
<sequence length="331" mass="34382">MSTVRSQGRRSLLRVGIALSLVAPAPAWAGQPGESSSGWKTESAAAPADDDTVVLEDSPEPAKRKGGGKKKAAAKAQPREAMIKAQVEKAEAERAPLQDQAQQLSDAGNLEGAVGLLAGGAEALRDPVLHLAAADARQKLARKRSADQAKAEWEASLRHLDRADALLAANSGGAVDGIRVNPDDLETMHAWSTELRTAADSALPDLVRRTNPVRRNARGELIAGSIFLAGGLAALGVMGGGIYLSRSADRELPKANGNEEYIAPLEAQKKQGDTMTAAGAVAGVLGVALGVTLVALGATDFKKARQEQLARVRVSPAVAPTFGGLFLSARF</sequence>
<proteinExistence type="predicted"/>
<protein>
    <submittedName>
        <fullName evidence="4">Uncharacterized protein</fullName>
    </submittedName>
</protein>
<dbReference type="EMBL" id="FOMX01000051">
    <property type="protein sequence ID" value="SFF35162.1"/>
    <property type="molecule type" value="Genomic_DNA"/>
</dbReference>
<evidence type="ECO:0000256" key="1">
    <source>
        <dbReference type="SAM" id="MobiDB-lite"/>
    </source>
</evidence>
<reference evidence="5" key="1">
    <citation type="submission" date="2016-10" db="EMBL/GenBank/DDBJ databases">
        <authorList>
            <person name="Varghese N."/>
            <person name="Submissions S."/>
        </authorList>
    </citation>
    <scope>NUCLEOTIDE SEQUENCE [LARGE SCALE GENOMIC DNA]</scope>
    <source>
        <strain evidence="5">ATCC 25963</strain>
    </source>
</reference>
<feature type="transmembrane region" description="Helical" evidence="2">
    <location>
        <begin position="221"/>
        <end position="244"/>
    </location>
</feature>
<feature type="chain" id="PRO_5011515292" evidence="3">
    <location>
        <begin position="30"/>
        <end position="331"/>
    </location>
</feature>
<gene>
    <name evidence="4" type="ORF">SAMN02745121_08322</name>
</gene>
<keyword evidence="2" id="KW-1133">Transmembrane helix</keyword>
<name>A0A1I2HZ17_9BACT</name>
<dbReference type="Proteomes" id="UP000199400">
    <property type="component" value="Unassembled WGS sequence"/>
</dbReference>
<feature type="transmembrane region" description="Helical" evidence="2">
    <location>
        <begin position="277"/>
        <end position="298"/>
    </location>
</feature>
<keyword evidence="3" id="KW-0732">Signal</keyword>
<accession>A0A1I2HZ17</accession>